<dbReference type="KEGG" id="lth:KLTH0F12562g"/>
<keyword evidence="17" id="KW-1185">Reference proteome</keyword>
<comment type="subunit">
    <text evidence="2">Monomer.</text>
</comment>
<dbReference type="InterPro" id="IPR050924">
    <property type="entry name" value="Peroxiredoxin_BCP/PrxQ"/>
</dbReference>
<evidence type="ECO:0000256" key="8">
    <source>
        <dbReference type="ARBA" id="ARBA00023242"/>
    </source>
</evidence>
<accession>C5DLF1</accession>
<dbReference type="GO" id="GO:0034599">
    <property type="term" value="P:cellular response to oxidative stress"/>
    <property type="evidence" value="ECO:0007669"/>
    <property type="project" value="UniProtKB-ARBA"/>
</dbReference>
<dbReference type="PANTHER" id="PTHR42801">
    <property type="entry name" value="THIOREDOXIN-DEPENDENT PEROXIDE REDUCTASE"/>
    <property type="match status" value="1"/>
</dbReference>
<comment type="subcellular location">
    <subcellularLocation>
        <location evidence="1">Nucleus</location>
    </subcellularLocation>
</comment>
<comment type="catalytic activity">
    <reaction evidence="12">
        <text>a hydroperoxide + [thioredoxin]-dithiol = an alcohol + [thioredoxin]-disulfide + H2O</text>
        <dbReference type="Rhea" id="RHEA:62620"/>
        <dbReference type="Rhea" id="RHEA-COMP:10698"/>
        <dbReference type="Rhea" id="RHEA-COMP:10700"/>
        <dbReference type="ChEBI" id="CHEBI:15377"/>
        <dbReference type="ChEBI" id="CHEBI:29950"/>
        <dbReference type="ChEBI" id="CHEBI:30879"/>
        <dbReference type="ChEBI" id="CHEBI:35924"/>
        <dbReference type="ChEBI" id="CHEBI:50058"/>
        <dbReference type="EC" id="1.11.1.24"/>
    </reaction>
</comment>
<dbReference type="GO" id="GO:0045454">
    <property type="term" value="P:cell redox homeostasis"/>
    <property type="evidence" value="ECO:0007669"/>
    <property type="project" value="TreeGrafter"/>
</dbReference>
<evidence type="ECO:0000256" key="9">
    <source>
        <dbReference type="ARBA" id="ARBA00023284"/>
    </source>
</evidence>
<dbReference type="OMA" id="SHWIFAD"/>
<dbReference type="AlphaFoldDB" id="C5DLF1"/>
<keyword evidence="4" id="KW-0575">Peroxidase</keyword>
<dbReference type="HOGENOM" id="CLU_950184_0_0_1"/>
<feature type="compositionally biased region" description="Acidic residues" evidence="14">
    <location>
        <begin position="202"/>
        <end position="248"/>
    </location>
</feature>
<evidence type="ECO:0000256" key="6">
    <source>
        <dbReference type="ARBA" id="ARBA00023002"/>
    </source>
</evidence>
<feature type="domain" description="Thioredoxin" evidence="15">
    <location>
        <begin position="44"/>
        <end position="191"/>
    </location>
</feature>
<name>C5DLF1_LACTC</name>
<dbReference type="GeneID" id="8292959"/>
<sequence length="293" mass="32241">MVELRRSTRKKSSDAPKRAPEEEEVAPNAPETKKAKTNGSKGELEEGDEVPDVVLKNQEGEEVSLKSVVQQNKVVVVFAYPKASTPGCTKQACGFRDNYEELKKNAAVFGLSTDTPNAQQKFKEKNSLPFDLLSDPQRKLIGPLGASKSPSGTKRSYWVFVQGKLRTKRISVSPEASVSEAKKEAIEAAQTDDGENAKEEVKEEQDGEVSGEDEVDGNDEDDEDFNEQEGEDPELEEVGQEEDEEYEEGDLKKDEDSEADVEGGNDDSVDAKEEADGLQEDEAEGEEENESNE</sequence>
<evidence type="ECO:0000259" key="15">
    <source>
        <dbReference type="PROSITE" id="PS51352"/>
    </source>
</evidence>
<evidence type="ECO:0000256" key="12">
    <source>
        <dbReference type="ARBA" id="ARBA00049091"/>
    </source>
</evidence>
<gene>
    <name evidence="16" type="ordered locus">KLTH0F12562g</name>
</gene>
<keyword evidence="7" id="KW-1015">Disulfide bond</keyword>
<reference evidence="16 17" key="1">
    <citation type="journal article" date="2009" name="Genome Res.">
        <title>Comparative genomics of protoploid Saccharomycetaceae.</title>
        <authorList>
            <consortium name="The Genolevures Consortium"/>
            <person name="Souciet J.-L."/>
            <person name="Dujon B."/>
            <person name="Gaillardin C."/>
            <person name="Johnston M."/>
            <person name="Baret P.V."/>
            <person name="Cliften P."/>
            <person name="Sherman D.J."/>
            <person name="Weissenbach J."/>
            <person name="Westhof E."/>
            <person name="Wincker P."/>
            <person name="Jubin C."/>
            <person name="Poulain J."/>
            <person name="Barbe V."/>
            <person name="Segurens B."/>
            <person name="Artiguenave F."/>
            <person name="Anthouard V."/>
            <person name="Vacherie B."/>
            <person name="Val M.-E."/>
            <person name="Fulton R.S."/>
            <person name="Minx P."/>
            <person name="Wilson R."/>
            <person name="Durrens P."/>
            <person name="Jean G."/>
            <person name="Marck C."/>
            <person name="Martin T."/>
            <person name="Nikolski M."/>
            <person name="Rolland T."/>
            <person name="Seret M.-L."/>
            <person name="Casaregola S."/>
            <person name="Despons L."/>
            <person name="Fairhead C."/>
            <person name="Fischer G."/>
            <person name="Lafontaine I."/>
            <person name="Leh V."/>
            <person name="Lemaire M."/>
            <person name="de Montigny J."/>
            <person name="Neuveglise C."/>
            <person name="Thierry A."/>
            <person name="Blanc-Lenfle I."/>
            <person name="Bleykasten C."/>
            <person name="Diffels J."/>
            <person name="Fritsch E."/>
            <person name="Frangeul L."/>
            <person name="Goeffon A."/>
            <person name="Jauniaux N."/>
            <person name="Kachouri-Lafond R."/>
            <person name="Payen C."/>
            <person name="Potier S."/>
            <person name="Pribylova L."/>
            <person name="Ozanne C."/>
            <person name="Richard G.-F."/>
            <person name="Sacerdot C."/>
            <person name="Straub M.-L."/>
            <person name="Talla E."/>
        </authorList>
    </citation>
    <scope>NUCLEOTIDE SEQUENCE [LARGE SCALE GENOMIC DNA]</scope>
    <source>
        <strain evidence="17">ATCC 56472 / CBS 6340 / NRRL Y-8284</strain>
    </source>
</reference>
<dbReference type="FunFam" id="3.40.30.10:FF:000157">
    <property type="entry name" value="DOT5p Nuclear thiol peroxidase"/>
    <property type="match status" value="1"/>
</dbReference>
<organism evidence="16 17">
    <name type="scientific">Lachancea thermotolerans (strain ATCC 56472 / CBS 6340 / NRRL Y-8284)</name>
    <name type="common">Yeast</name>
    <name type="synonym">Kluyveromyces thermotolerans</name>
    <dbReference type="NCBI Taxonomy" id="559295"/>
    <lineage>
        <taxon>Eukaryota</taxon>
        <taxon>Fungi</taxon>
        <taxon>Dikarya</taxon>
        <taxon>Ascomycota</taxon>
        <taxon>Saccharomycotina</taxon>
        <taxon>Saccharomycetes</taxon>
        <taxon>Saccharomycetales</taxon>
        <taxon>Saccharomycetaceae</taxon>
        <taxon>Lachancea</taxon>
    </lineage>
</organism>
<dbReference type="PANTHER" id="PTHR42801:SF23">
    <property type="entry name" value="PEROXIREDOXIN DOT5"/>
    <property type="match status" value="1"/>
</dbReference>
<evidence type="ECO:0000256" key="3">
    <source>
        <dbReference type="ARBA" id="ARBA00013017"/>
    </source>
</evidence>
<comment type="similarity">
    <text evidence="11">Belongs to the peroxiredoxin family. BCP/PrxQ subfamily.</text>
</comment>
<dbReference type="Pfam" id="PF00578">
    <property type="entry name" value="AhpC-TSA"/>
    <property type="match status" value="1"/>
</dbReference>
<proteinExistence type="inferred from homology"/>
<evidence type="ECO:0000256" key="4">
    <source>
        <dbReference type="ARBA" id="ARBA00022559"/>
    </source>
</evidence>
<dbReference type="STRING" id="559295.C5DLF1"/>
<dbReference type="eggNOG" id="KOG0855">
    <property type="taxonomic scope" value="Eukaryota"/>
</dbReference>
<evidence type="ECO:0000256" key="1">
    <source>
        <dbReference type="ARBA" id="ARBA00004123"/>
    </source>
</evidence>
<evidence type="ECO:0000313" key="16">
    <source>
        <dbReference type="EMBL" id="CAR24302.1"/>
    </source>
</evidence>
<evidence type="ECO:0000256" key="5">
    <source>
        <dbReference type="ARBA" id="ARBA00022862"/>
    </source>
</evidence>
<keyword evidence="5" id="KW-0049">Antioxidant</keyword>
<feature type="region of interest" description="Disordered" evidence="14">
    <location>
        <begin position="170"/>
        <end position="293"/>
    </location>
</feature>
<feature type="region of interest" description="Disordered" evidence="14">
    <location>
        <begin position="1"/>
        <end position="56"/>
    </location>
</feature>
<dbReference type="PROSITE" id="PS51352">
    <property type="entry name" value="THIOREDOXIN_2"/>
    <property type="match status" value="1"/>
</dbReference>
<dbReference type="InterPro" id="IPR013766">
    <property type="entry name" value="Thioredoxin_domain"/>
</dbReference>
<feature type="compositionally biased region" description="Acidic residues" evidence="14">
    <location>
        <begin position="276"/>
        <end position="293"/>
    </location>
</feature>
<protein>
    <recommendedName>
        <fullName evidence="3">thioredoxin-dependent peroxiredoxin</fullName>
        <ecNumber evidence="3">1.11.1.24</ecNumber>
    </recommendedName>
    <alternativeName>
        <fullName evidence="13">Nuclear thiol peroxidase</fullName>
    </alternativeName>
    <alternativeName>
        <fullName evidence="10">Thioredoxin peroxidase</fullName>
    </alternativeName>
</protein>
<dbReference type="InParanoid" id="C5DLF1"/>
<evidence type="ECO:0000256" key="14">
    <source>
        <dbReference type="SAM" id="MobiDB-lite"/>
    </source>
</evidence>
<dbReference type="EMBL" id="CU928170">
    <property type="protein sequence ID" value="CAR24302.1"/>
    <property type="molecule type" value="Genomic_DNA"/>
</dbReference>
<dbReference type="EC" id="1.11.1.24" evidence="3"/>
<dbReference type="GO" id="GO:0005737">
    <property type="term" value="C:cytoplasm"/>
    <property type="evidence" value="ECO:0007669"/>
    <property type="project" value="TreeGrafter"/>
</dbReference>
<feature type="compositionally biased region" description="Basic and acidic residues" evidence="14">
    <location>
        <begin position="1"/>
        <end position="20"/>
    </location>
</feature>
<dbReference type="OrthoDB" id="338622at2759"/>
<dbReference type="FunCoup" id="C5DLF1">
    <property type="interactions" value="46"/>
</dbReference>
<keyword evidence="9" id="KW-0676">Redox-active center</keyword>
<evidence type="ECO:0000256" key="7">
    <source>
        <dbReference type="ARBA" id="ARBA00023157"/>
    </source>
</evidence>
<feature type="compositionally biased region" description="Acidic residues" evidence="14">
    <location>
        <begin position="256"/>
        <end position="268"/>
    </location>
</feature>
<dbReference type="SUPFAM" id="SSF52833">
    <property type="entry name" value="Thioredoxin-like"/>
    <property type="match status" value="1"/>
</dbReference>
<dbReference type="Proteomes" id="UP000002036">
    <property type="component" value="Chromosome F"/>
</dbReference>
<dbReference type="RefSeq" id="XP_002554739.1">
    <property type="nucleotide sequence ID" value="XM_002554693.1"/>
</dbReference>
<dbReference type="InterPro" id="IPR036249">
    <property type="entry name" value="Thioredoxin-like_sf"/>
</dbReference>
<evidence type="ECO:0000256" key="13">
    <source>
        <dbReference type="ARBA" id="ARBA00077538"/>
    </source>
</evidence>
<evidence type="ECO:0000256" key="10">
    <source>
        <dbReference type="ARBA" id="ARBA00032824"/>
    </source>
</evidence>
<dbReference type="CDD" id="cd03017">
    <property type="entry name" value="PRX_BCP"/>
    <property type="match status" value="1"/>
</dbReference>
<dbReference type="Gene3D" id="3.40.30.10">
    <property type="entry name" value="Glutaredoxin"/>
    <property type="match status" value="1"/>
</dbReference>
<dbReference type="GO" id="GO:0008379">
    <property type="term" value="F:thioredoxin peroxidase activity"/>
    <property type="evidence" value="ECO:0007669"/>
    <property type="project" value="TreeGrafter"/>
</dbReference>
<keyword evidence="6" id="KW-0560">Oxidoreductase</keyword>
<keyword evidence="8" id="KW-0539">Nucleus</keyword>
<evidence type="ECO:0000313" key="17">
    <source>
        <dbReference type="Proteomes" id="UP000002036"/>
    </source>
</evidence>
<dbReference type="InterPro" id="IPR000866">
    <property type="entry name" value="AhpC/TSA"/>
</dbReference>
<evidence type="ECO:0000256" key="11">
    <source>
        <dbReference type="ARBA" id="ARBA00038489"/>
    </source>
</evidence>
<evidence type="ECO:0000256" key="2">
    <source>
        <dbReference type="ARBA" id="ARBA00011245"/>
    </source>
</evidence>
<dbReference type="GO" id="GO:0005634">
    <property type="term" value="C:nucleus"/>
    <property type="evidence" value="ECO:0007669"/>
    <property type="project" value="UniProtKB-SubCell"/>
</dbReference>